<feature type="domain" description="BioF2-like acetyltransferase" evidence="1">
    <location>
        <begin position="200"/>
        <end position="347"/>
    </location>
</feature>
<dbReference type="GO" id="GO:0016740">
    <property type="term" value="F:transferase activity"/>
    <property type="evidence" value="ECO:0007669"/>
    <property type="project" value="UniProtKB-KW"/>
</dbReference>
<dbReference type="AlphaFoldDB" id="A0A7Y9QTD2"/>
<gene>
    <name evidence="2" type="ORF">BDD16_000031</name>
</gene>
<evidence type="ECO:0000313" key="2">
    <source>
        <dbReference type="EMBL" id="NYG31045.1"/>
    </source>
</evidence>
<dbReference type="EMBL" id="JACCFH010000001">
    <property type="protein sequence ID" value="NYG31045.1"/>
    <property type="molecule type" value="Genomic_DNA"/>
</dbReference>
<dbReference type="InterPro" id="IPR038740">
    <property type="entry name" value="BioF2-like_GNAT_dom"/>
</dbReference>
<dbReference type="Proteomes" id="UP000518288">
    <property type="component" value="Unassembled WGS sequence"/>
</dbReference>
<name>A0A7Y9QTD2_9BURK</name>
<dbReference type="Pfam" id="PF13480">
    <property type="entry name" value="Acetyltransf_6"/>
    <property type="match status" value="1"/>
</dbReference>
<dbReference type="InterPro" id="IPR016181">
    <property type="entry name" value="Acyl_CoA_acyltransferase"/>
</dbReference>
<evidence type="ECO:0000313" key="3">
    <source>
        <dbReference type="Proteomes" id="UP000518288"/>
    </source>
</evidence>
<sequence length="400" mass="44333">MTVRTSTPSPSDSRTAYALSLTPLPERSRLQADWLALEARSRASFFTSWAWIGVWLDTLPPTVQPRLLQARQGAQLVGLALVVDGPARQRFGLRFCSTAFLHATGRPEFDILTVEHNDFLLDADQADAVRAAMLGHWLEQLRGVTEVTLPGLAGSGWPVGAEQTGRRQVTREDWVRRSYAVDLPAVREAGGDFLKLISANSRSQIRRSMKEYARLGPLTLEAATTVAQGLDWLDRLAALHQAHWVAQGEPGAFSNAFFTRFHRTLVERHLLDGGVQLLRVAVGEHDLAFLYSFVRGGRVYFYQSGLEYGLIEKHARPGLVAHVLAAQYNAAQGHGVYDFMAGESRYKVNLATLDEQMTWTTLRTSAWRFDLEAALRRRRQRKAAAAADATPAVAEAPSAD</sequence>
<proteinExistence type="predicted"/>
<protein>
    <submittedName>
        <fullName evidence="2">CelD/BcsL family acetyltransferase involved in cellulose biosynthesis</fullName>
    </submittedName>
</protein>
<keyword evidence="2" id="KW-0808">Transferase</keyword>
<comment type="caution">
    <text evidence="2">The sequence shown here is derived from an EMBL/GenBank/DDBJ whole genome shotgun (WGS) entry which is preliminary data.</text>
</comment>
<reference evidence="2 3" key="1">
    <citation type="submission" date="2020-07" db="EMBL/GenBank/DDBJ databases">
        <title>Genomic Encyclopedia of Archaeal and Bacterial Type Strains, Phase II (KMG-II): from individual species to whole genera.</title>
        <authorList>
            <person name="Goeker M."/>
        </authorList>
    </citation>
    <scope>NUCLEOTIDE SEQUENCE [LARGE SCALE GENOMIC DNA]</scope>
    <source>
        <strain evidence="2 3">DSM 21226</strain>
    </source>
</reference>
<dbReference type="Gene3D" id="3.40.630.30">
    <property type="match status" value="1"/>
</dbReference>
<organism evidence="2 3">
    <name type="scientific">Sphaerotilus montanus</name>
    <dbReference type="NCBI Taxonomy" id="522889"/>
    <lineage>
        <taxon>Bacteria</taxon>
        <taxon>Pseudomonadati</taxon>
        <taxon>Pseudomonadota</taxon>
        <taxon>Betaproteobacteria</taxon>
        <taxon>Burkholderiales</taxon>
        <taxon>Sphaerotilaceae</taxon>
        <taxon>Sphaerotilus</taxon>
    </lineage>
</organism>
<dbReference type="SUPFAM" id="SSF55729">
    <property type="entry name" value="Acyl-CoA N-acyltransferases (Nat)"/>
    <property type="match status" value="1"/>
</dbReference>
<evidence type="ECO:0000259" key="1">
    <source>
        <dbReference type="Pfam" id="PF13480"/>
    </source>
</evidence>
<dbReference type="RefSeq" id="WP_179631953.1">
    <property type="nucleotide sequence ID" value="NZ_JACCFH010000001.1"/>
</dbReference>
<keyword evidence="3" id="KW-1185">Reference proteome</keyword>
<accession>A0A7Y9QTD2</accession>